<comment type="caution">
    <text evidence="2">The sequence shown here is derived from an EMBL/GenBank/DDBJ whole genome shotgun (WGS) entry which is preliminary data.</text>
</comment>
<reference evidence="2" key="1">
    <citation type="submission" date="2018-11" db="EMBL/GenBank/DDBJ databases">
        <authorList>
            <consortium name="Pathogen Informatics"/>
        </authorList>
    </citation>
    <scope>NUCLEOTIDE SEQUENCE</scope>
</reference>
<keyword evidence="3" id="KW-1185">Reference proteome</keyword>
<evidence type="ECO:0000313" key="2">
    <source>
        <dbReference type="EMBL" id="VEL21877.1"/>
    </source>
</evidence>
<gene>
    <name evidence="2" type="ORF">PXEA_LOCUS15317</name>
</gene>
<proteinExistence type="predicted"/>
<dbReference type="EMBL" id="CAAALY010053558">
    <property type="protein sequence ID" value="VEL21877.1"/>
    <property type="molecule type" value="Genomic_DNA"/>
</dbReference>
<protein>
    <submittedName>
        <fullName evidence="2">Uncharacterized protein</fullName>
    </submittedName>
</protein>
<feature type="region of interest" description="Disordered" evidence="1">
    <location>
        <begin position="16"/>
        <end position="53"/>
    </location>
</feature>
<feature type="compositionally biased region" description="Polar residues" evidence="1">
    <location>
        <begin position="22"/>
        <end position="40"/>
    </location>
</feature>
<dbReference type="AlphaFoldDB" id="A0A448WWG7"/>
<feature type="region of interest" description="Disordered" evidence="1">
    <location>
        <begin position="330"/>
        <end position="352"/>
    </location>
</feature>
<name>A0A448WWG7_9PLAT</name>
<evidence type="ECO:0000313" key="3">
    <source>
        <dbReference type="Proteomes" id="UP000784294"/>
    </source>
</evidence>
<dbReference type="Proteomes" id="UP000784294">
    <property type="component" value="Unassembled WGS sequence"/>
</dbReference>
<sequence length="352" mass="39221">MEMNFTSLEKTPRLHSYCSKVENGNSNQRENEKLASSNRPISDPLREQTGFTNSPIQEDACSVIFEAAKHRERLNKMRLEFITNQSDFLSRRINLFDDLAALKPTSLAFSLASNKQSQNSTPRENHCVLSPHTPSHSYAPSDTHFSADPLDFHGDQPQRNSTKVCLQKPNFQSHSSVYDPYKNEISTSDPQKISTIQIRPVEDITFEPQFAEQIHVPSSSEMAAAYNSSSILLSPSSPSSDEDVEGQYYDAESGLSYISRPLTKADNQISHSSNLSNLQSFVFSNENSANFVDRRFESHTFPKDIFQRRFRGIIPVNVAADSGGLPVIFERSESQAPSSPSAGGDEDNTITG</sequence>
<accession>A0A448WWG7</accession>
<evidence type="ECO:0000256" key="1">
    <source>
        <dbReference type="SAM" id="MobiDB-lite"/>
    </source>
</evidence>
<organism evidence="2 3">
    <name type="scientific">Protopolystoma xenopodis</name>
    <dbReference type="NCBI Taxonomy" id="117903"/>
    <lineage>
        <taxon>Eukaryota</taxon>
        <taxon>Metazoa</taxon>
        <taxon>Spiralia</taxon>
        <taxon>Lophotrochozoa</taxon>
        <taxon>Platyhelminthes</taxon>
        <taxon>Monogenea</taxon>
        <taxon>Polyopisthocotylea</taxon>
        <taxon>Polystomatidea</taxon>
        <taxon>Polystomatidae</taxon>
        <taxon>Protopolystoma</taxon>
    </lineage>
</organism>